<evidence type="ECO:0000313" key="8">
    <source>
        <dbReference type="Proteomes" id="UP000606172"/>
    </source>
</evidence>
<feature type="transmembrane region" description="Helical" evidence="5">
    <location>
        <begin position="51"/>
        <end position="70"/>
    </location>
</feature>
<comment type="caution">
    <text evidence="7">The sequence shown here is derived from an EMBL/GenBank/DDBJ whole genome shotgun (WGS) entry which is preliminary data.</text>
</comment>
<feature type="transmembrane region" description="Helical" evidence="5">
    <location>
        <begin position="16"/>
        <end position="39"/>
    </location>
</feature>
<gene>
    <name evidence="7" type="ORF">Ssi02_09820</name>
</gene>
<dbReference type="PRINTS" id="PR01036">
    <property type="entry name" value="TCRTETB"/>
</dbReference>
<feature type="transmembrane region" description="Helical" evidence="5">
    <location>
        <begin position="267"/>
        <end position="289"/>
    </location>
</feature>
<feature type="domain" description="Major facilitator superfamily (MFS) profile" evidence="6">
    <location>
        <begin position="16"/>
        <end position="500"/>
    </location>
</feature>
<dbReference type="SUPFAM" id="SSF103473">
    <property type="entry name" value="MFS general substrate transporter"/>
    <property type="match status" value="1"/>
</dbReference>
<evidence type="ECO:0000256" key="3">
    <source>
        <dbReference type="ARBA" id="ARBA00022989"/>
    </source>
</evidence>
<dbReference type="InterPro" id="IPR036259">
    <property type="entry name" value="MFS_trans_sf"/>
</dbReference>
<keyword evidence="2 5" id="KW-0812">Transmembrane</keyword>
<feature type="transmembrane region" description="Helical" evidence="5">
    <location>
        <begin position="301"/>
        <end position="321"/>
    </location>
</feature>
<evidence type="ECO:0000256" key="5">
    <source>
        <dbReference type="SAM" id="Phobius"/>
    </source>
</evidence>
<comment type="subcellular location">
    <subcellularLocation>
        <location evidence="1">Cell membrane</location>
        <topology evidence="1">Multi-pass membrane protein</topology>
    </subcellularLocation>
</comment>
<keyword evidence="3 5" id="KW-1133">Transmembrane helix</keyword>
<dbReference type="Proteomes" id="UP000606172">
    <property type="component" value="Unassembled WGS sequence"/>
</dbReference>
<feature type="transmembrane region" description="Helical" evidence="5">
    <location>
        <begin position="404"/>
        <end position="426"/>
    </location>
</feature>
<feature type="transmembrane region" description="Helical" evidence="5">
    <location>
        <begin position="474"/>
        <end position="496"/>
    </location>
</feature>
<proteinExistence type="predicted"/>
<dbReference type="AlphaFoldDB" id="A0A919V5E1"/>
<dbReference type="PANTHER" id="PTHR42718">
    <property type="entry name" value="MAJOR FACILITATOR SUPERFAMILY MULTIDRUG TRANSPORTER MFSC"/>
    <property type="match status" value="1"/>
</dbReference>
<keyword evidence="4 5" id="KW-0472">Membrane</keyword>
<reference evidence="7" key="1">
    <citation type="submission" date="2021-01" db="EMBL/GenBank/DDBJ databases">
        <title>Whole genome shotgun sequence of Sinosporangium siamense NBRC 109515.</title>
        <authorList>
            <person name="Komaki H."/>
            <person name="Tamura T."/>
        </authorList>
    </citation>
    <scope>NUCLEOTIDE SEQUENCE</scope>
    <source>
        <strain evidence="7">NBRC 109515</strain>
    </source>
</reference>
<evidence type="ECO:0000313" key="7">
    <source>
        <dbReference type="EMBL" id="GII90751.1"/>
    </source>
</evidence>
<protein>
    <submittedName>
        <fullName evidence="7">MFS transporter</fullName>
    </submittedName>
</protein>
<name>A0A919V5E1_9ACTN</name>
<dbReference type="EMBL" id="BOOW01000006">
    <property type="protein sequence ID" value="GII90751.1"/>
    <property type="molecule type" value="Genomic_DNA"/>
</dbReference>
<dbReference type="RefSeq" id="WP_204021341.1">
    <property type="nucleotide sequence ID" value="NZ_BOOW01000006.1"/>
</dbReference>
<feature type="transmembrane region" description="Helical" evidence="5">
    <location>
        <begin position="140"/>
        <end position="162"/>
    </location>
</feature>
<feature type="transmembrane region" description="Helical" evidence="5">
    <location>
        <begin position="82"/>
        <end position="100"/>
    </location>
</feature>
<dbReference type="Gene3D" id="1.20.1720.10">
    <property type="entry name" value="Multidrug resistance protein D"/>
    <property type="match status" value="1"/>
</dbReference>
<sequence length="508" mass="51400">MPQTEPAAGHPHRRRILAALCAALLVMSVSVMAVTIALPPIALELRATTTQLQWITEAMVLALAALLIPMGAAADRYGRRRVLLAGLAVFATASLLAAITRTPGELIAARALMGVGNAMITPSTLSIVRGVFPRSGLPKALAVWGAVASLGVVLGPLTGGLLVEHFGWRSIFLVNAAALLPAAVGVSLVVPASRGRGRTTPDLLGIVLISLGFVALIHTIVEAPRRSGLTTLGTAIVALALLAGFAVHQRRAAHPLLDLRMVAARTFWPAAVAAATGFFTLMGVLFLITQHYQDVRGHSPAAAALLMLPVAAGQLGVAPLIPRLIARYGVRTTAAAGLLGLTLGLAVIHAGLPAEGDWPPVIGLALVAAGNGATVNAASTAMMASAAPDRAGSAAAVNETAFKLGGSIGVAVLGSVVTAHLIAGLAPHRDLIPPGVRAFAAESVTGALHTAHRLGEADGARLAGAARDAFAGGFAQATLLAAGLAVATAALITLALREPYPITGKDKS</sequence>
<dbReference type="PANTHER" id="PTHR42718:SF42">
    <property type="entry name" value="EXPORT PROTEIN"/>
    <property type="match status" value="1"/>
</dbReference>
<evidence type="ECO:0000256" key="2">
    <source>
        <dbReference type="ARBA" id="ARBA00022692"/>
    </source>
</evidence>
<dbReference type="Pfam" id="PF07690">
    <property type="entry name" value="MFS_1"/>
    <property type="match status" value="1"/>
</dbReference>
<keyword evidence="8" id="KW-1185">Reference proteome</keyword>
<feature type="transmembrane region" description="Helical" evidence="5">
    <location>
        <begin position="358"/>
        <end position="383"/>
    </location>
</feature>
<dbReference type="InterPro" id="IPR005829">
    <property type="entry name" value="Sugar_transporter_CS"/>
</dbReference>
<feature type="transmembrane region" description="Helical" evidence="5">
    <location>
        <begin position="106"/>
        <end position="128"/>
    </location>
</feature>
<evidence type="ECO:0000256" key="4">
    <source>
        <dbReference type="ARBA" id="ARBA00023136"/>
    </source>
</evidence>
<feature type="transmembrane region" description="Helical" evidence="5">
    <location>
        <begin position="333"/>
        <end position="352"/>
    </location>
</feature>
<dbReference type="InterPro" id="IPR020846">
    <property type="entry name" value="MFS_dom"/>
</dbReference>
<dbReference type="InterPro" id="IPR011701">
    <property type="entry name" value="MFS"/>
</dbReference>
<feature type="transmembrane region" description="Helical" evidence="5">
    <location>
        <begin position="227"/>
        <end position="247"/>
    </location>
</feature>
<dbReference type="Gene3D" id="1.20.1250.20">
    <property type="entry name" value="MFS general substrate transporter like domains"/>
    <property type="match status" value="1"/>
</dbReference>
<evidence type="ECO:0000259" key="6">
    <source>
        <dbReference type="PROSITE" id="PS50850"/>
    </source>
</evidence>
<feature type="transmembrane region" description="Helical" evidence="5">
    <location>
        <begin position="168"/>
        <end position="191"/>
    </location>
</feature>
<organism evidence="7 8">
    <name type="scientific">Sinosporangium siamense</name>
    <dbReference type="NCBI Taxonomy" id="1367973"/>
    <lineage>
        <taxon>Bacteria</taxon>
        <taxon>Bacillati</taxon>
        <taxon>Actinomycetota</taxon>
        <taxon>Actinomycetes</taxon>
        <taxon>Streptosporangiales</taxon>
        <taxon>Streptosporangiaceae</taxon>
        <taxon>Sinosporangium</taxon>
    </lineage>
</organism>
<evidence type="ECO:0000256" key="1">
    <source>
        <dbReference type="ARBA" id="ARBA00004651"/>
    </source>
</evidence>
<dbReference type="PROSITE" id="PS50850">
    <property type="entry name" value="MFS"/>
    <property type="match status" value="1"/>
</dbReference>
<dbReference type="PROSITE" id="PS00216">
    <property type="entry name" value="SUGAR_TRANSPORT_1"/>
    <property type="match status" value="1"/>
</dbReference>
<dbReference type="GO" id="GO:0005886">
    <property type="term" value="C:plasma membrane"/>
    <property type="evidence" value="ECO:0007669"/>
    <property type="project" value="UniProtKB-SubCell"/>
</dbReference>
<accession>A0A919V5E1</accession>
<feature type="transmembrane region" description="Helical" evidence="5">
    <location>
        <begin position="203"/>
        <end position="221"/>
    </location>
</feature>
<dbReference type="GO" id="GO:0022857">
    <property type="term" value="F:transmembrane transporter activity"/>
    <property type="evidence" value="ECO:0007669"/>
    <property type="project" value="InterPro"/>
</dbReference>
<dbReference type="CDD" id="cd17321">
    <property type="entry name" value="MFS_MMR_MDR_like"/>
    <property type="match status" value="1"/>
</dbReference>